<accession>A0A6S6TXH3</accession>
<gene>
    <name evidence="1" type="ORF">HELGO_WM56415</name>
</gene>
<reference evidence="1" key="1">
    <citation type="submission" date="2020-01" db="EMBL/GenBank/DDBJ databases">
        <authorList>
            <person name="Meier V. D."/>
            <person name="Meier V D."/>
        </authorList>
    </citation>
    <scope>NUCLEOTIDE SEQUENCE</scope>
    <source>
        <strain evidence="1">HLG_WM_MAG_02</strain>
    </source>
</reference>
<evidence type="ECO:0000313" key="1">
    <source>
        <dbReference type="EMBL" id="CAA6824105.1"/>
    </source>
</evidence>
<dbReference type="EMBL" id="CACVAZ010000172">
    <property type="protein sequence ID" value="CAA6824105.1"/>
    <property type="molecule type" value="Genomic_DNA"/>
</dbReference>
<organism evidence="1">
    <name type="scientific">uncultured Sulfurovum sp</name>
    <dbReference type="NCBI Taxonomy" id="269237"/>
    <lineage>
        <taxon>Bacteria</taxon>
        <taxon>Pseudomonadati</taxon>
        <taxon>Campylobacterota</taxon>
        <taxon>Epsilonproteobacteria</taxon>
        <taxon>Campylobacterales</taxon>
        <taxon>Sulfurovaceae</taxon>
        <taxon>Sulfurovum</taxon>
        <taxon>environmental samples</taxon>
    </lineage>
</organism>
<dbReference type="AlphaFoldDB" id="A0A6S6TXH3"/>
<proteinExistence type="predicted"/>
<protein>
    <submittedName>
        <fullName evidence="1">Uncharacterized protein</fullName>
    </submittedName>
</protein>
<sequence>MMQLQISNPKMQKIFETQFHSNTDKFMEFIVNFVKDNSKVVDSYIHNTTTPKKFSYQKLDPMENFYTLDKDDNDIEMTNPFEDVQDSATFAKKLREDSYR</sequence>
<name>A0A6S6TXH3_9BACT</name>